<sequence length="59" mass="6264">MSEARLHSPDPRTPRPMAGWAASLRDSGLLALAVPRAFAGLLACLRRQALEARLLGAAL</sequence>
<dbReference type="EMBL" id="CP000438">
    <property type="protein sequence ID" value="ABJ13215.1"/>
    <property type="molecule type" value="Genomic_DNA"/>
</dbReference>
<evidence type="ECO:0000313" key="1">
    <source>
        <dbReference type="EMBL" id="ABJ13215.1"/>
    </source>
</evidence>
<name>A0A0H2ZFQ8_PSEAB</name>
<organism evidence="1 2">
    <name type="scientific">Pseudomonas aeruginosa (strain UCBPP-PA14)</name>
    <dbReference type="NCBI Taxonomy" id="208963"/>
    <lineage>
        <taxon>Bacteria</taxon>
        <taxon>Pseudomonadati</taxon>
        <taxon>Pseudomonadota</taxon>
        <taxon>Gammaproteobacteria</taxon>
        <taxon>Pseudomonadales</taxon>
        <taxon>Pseudomonadaceae</taxon>
        <taxon>Pseudomonas</taxon>
    </lineage>
</organism>
<dbReference type="AlphaFoldDB" id="A0A0H2ZFQ8"/>
<evidence type="ECO:0000313" key="2">
    <source>
        <dbReference type="Proteomes" id="UP000000653"/>
    </source>
</evidence>
<proteinExistence type="predicted"/>
<dbReference type="BioCyc" id="PAER208963:G1G74-1067-MONOMER"/>
<dbReference type="HOGENOM" id="CLU_210397_0_0_6"/>
<gene>
    <name evidence="1" type="ordered locus">PA14_12910</name>
</gene>
<dbReference type="KEGG" id="pau:PA14_12910"/>
<accession>A0A0H2ZFQ8</accession>
<reference evidence="1 2" key="1">
    <citation type="journal article" date="2006" name="Genome Biol.">
        <title>Genomic analysis reveals that Pseudomonas aeruginosa virulence is combinatorial.</title>
        <authorList>
            <person name="Lee D.G."/>
            <person name="Urbach J.M."/>
            <person name="Wu G."/>
            <person name="Liberati N.T."/>
            <person name="Feinbaum R.L."/>
            <person name="Miyata S."/>
            <person name="Diggins L.T."/>
            <person name="He J."/>
            <person name="Saucier M."/>
            <person name="Deziel E."/>
            <person name="Friedman L."/>
            <person name="Li L."/>
            <person name="Grills G."/>
            <person name="Montgomery K."/>
            <person name="Kucherlapati R."/>
            <person name="Rahme L.G."/>
            <person name="Ausubel F.M."/>
        </authorList>
    </citation>
    <scope>NUCLEOTIDE SEQUENCE [LARGE SCALE GENOMIC DNA]</scope>
    <source>
        <strain evidence="1 2">UCBPP-PA14</strain>
    </source>
</reference>
<protein>
    <submittedName>
        <fullName evidence="1">Uncharacterized protein</fullName>
    </submittedName>
</protein>
<dbReference type="Proteomes" id="UP000000653">
    <property type="component" value="Chromosome"/>
</dbReference>